<evidence type="ECO:0000256" key="2">
    <source>
        <dbReference type="ARBA" id="ARBA00009320"/>
    </source>
</evidence>
<accession>A0A1M4TLH1</accession>
<dbReference type="GO" id="GO:0008696">
    <property type="term" value="F:4-amino-4-deoxychorismate lyase activity"/>
    <property type="evidence" value="ECO:0007669"/>
    <property type="project" value="TreeGrafter"/>
</dbReference>
<dbReference type="PANTHER" id="PTHR42743">
    <property type="entry name" value="AMINO-ACID AMINOTRANSFERASE"/>
    <property type="match status" value="1"/>
</dbReference>
<dbReference type="GO" id="GO:0008153">
    <property type="term" value="P:4-aminobenzoate biosynthetic process"/>
    <property type="evidence" value="ECO:0007669"/>
    <property type="project" value="TreeGrafter"/>
</dbReference>
<protein>
    <submittedName>
        <fullName evidence="6">Branched chain amino acid aminotransferase apoenzyme</fullName>
    </submittedName>
</protein>
<gene>
    <name evidence="6" type="ORF">SAMN05443144_101325</name>
</gene>
<dbReference type="InterPro" id="IPR018300">
    <property type="entry name" value="Aminotrans_IV_CS"/>
</dbReference>
<dbReference type="Pfam" id="PF01063">
    <property type="entry name" value="Aminotran_4"/>
    <property type="match status" value="1"/>
</dbReference>
<dbReference type="Proteomes" id="UP000184041">
    <property type="component" value="Unassembled WGS sequence"/>
</dbReference>
<comment type="similarity">
    <text evidence="2 4">Belongs to the class-IV pyridoxal-phosphate-dependent aminotransferase family.</text>
</comment>
<dbReference type="PROSITE" id="PS00770">
    <property type="entry name" value="AA_TRANSFER_CLASS_4"/>
    <property type="match status" value="1"/>
</dbReference>
<keyword evidence="6" id="KW-0808">Transferase</keyword>
<dbReference type="Gene3D" id="3.30.470.10">
    <property type="match status" value="1"/>
</dbReference>
<dbReference type="InterPro" id="IPR043132">
    <property type="entry name" value="BCAT-like_C"/>
</dbReference>
<name>A0A1M4TLH1_9BACT</name>
<keyword evidence="6" id="KW-0032">Aminotransferase</keyword>
<dbReference type="RefSeq" id="WP_073059055.1">
    <property type="nucleotide sequence ID" value="NZ_FQUS01000001.1"/>
</dbReference>
<dbReference type="InterPro" id="IPR050571">
    <property type="entry name" value="Class-IV_PLP-Dep_Aminotrnsfr"/>
</dbReference>
<organism evidence="6 7">
    <name type="scientific">Fodinibius roseus</name>
    <dbReference type="NCBI Taxonomy" id="1194090"/>
    <lineage>
        <taxon>Bacteria</taxon>
        <taxon>Pseudomonadati</taxon>
        <taxon>Balneolota</taxon>
        <taxon>Balneolia</taxon>
        <taxon>Balneolales</taxon>
        <taxon>Balneolaceae</taxon>
        <taxon>Fodinibius</taxon>
    </lineage>
</organism>
<dbReference type="STRING" id="1194090.SAMN05443144_101325"/>
<dbReference type="GO" id="GO:0005829">
    <property type="term" value="C:cytosol"/>
    <property type="evidence" value="ECO:0007669"/>
    <property type="project" value="TreeGrafter"/>
</dbReference>
<evidence type="ECO:0000313" key="6">
    <source>
        <dbReference type="EMBL" id="SHE45311.1"/>
    </source>
</evidence>
<comment type="cofactor">
    <cofactor evidence="1 5">
        <name>pyridoxal 5'-phosphate</name>
        <dbReference type="ChEBI" id="CHEBI:597326"/>
    </cofactor>
</comment>
<proteinExistence type="inferred from homology"/>
<dbReference type="PANTHER" id="PTHR42743:SF2">
    <property type="entry name" value="AMINODEOXYCHORISMATE LYASE"/>
    <property type="match status" value="1"/>
</dbReference>
<dbReference type="Gene3D" id="3.20.10.10">
    <property type="entry name" value="D-amino Acid Aminotransferase, subunit A, domain 2"/>
    <property type="match status" value="1"/>
</dbReference>
<dbReference type="SUPFAM" id="SSF56752">
    <property type="entry name" value="D-aminoacid aminotransferase-like PLP-dependent enzymes"/>
    <property type="match status" value="1"/>
</dbReference>
<dbReference type="InterPro" id="IPR001544">
    <property type="entry name" value="Aminotrans_IV"/>
</dbReference>
<evidence type="ECO:0000256" key="4">
    <source>
        <dbReference type="RuleBase" id="RU004106"/>
    </source>
</evidence>
<evidence type="ECO:0000313" key="7">
    <source>
        <dbReference type="Proteomes" id="UP000184041"/>
    </source>
</evidence>
<dbReference type="CDD" id="cd00449">
    <property type="entry name" value="PLPDE_IV"/>
    <property type="match status" value="1"/>
</dbReference>
<keyword evidence="7" id="KW-1185">Reference proteome</keyword>
<evidence type="ECO:0000256" key="1">
    <source>
        <dbReference type="ARBA" id="ARBA00001933"/>
    </source>
</evidence>
<dbReference type="FunFam" id="3.20.10.10:FF:000002">
    <property type="entry name" value="D-alanine aminotransferase"/>
    <property type="match status" value="1"/>
</dbReference>
<sequence>MANQNSSWIIYDGKLKPAKEPVAYAASRGLMYGDGIFETLRVYGGKTLLFEKHMERLKAGSQMLGMDSKHLPREKSLKVQIHRLLQENTLLNRDAIVRLQCWRGGERGYRPRTRAEIHYTVTASRCPDYEGTYPALATVATRRIPSESLPSTGKFTNGINYILAAQEAAAQKADDALMQTVDGRVSETTIANIFWIEEGQIFTPSTECDLIRGITRQVVLDIIDRHPAYRCREGSYAVEKLYQADAVALCNSVREITPVRRIDNHTFDTNHPVFNELKQLYSDYRDQKLKLLPGSD</sequence>
<dbReference type="AlphaFoldDB" id="A0A1M4TLH1"/>
<reference evidence="6 7" key="1">
    <citation type="submission" date="2016-11" db="EMBL/GenBank/DDBJ databases">
        <authorList>
            <person name="Jaros S."/>
            <person name="Januszkiewicz K."/>
            <person name="Wedrychowicz H."/>
        </authorList>
    </citation>
    <scope>NUCLEOTIDE SEQUENCE [LARGE SCALE GENOMIC DNA]</scope>
    <source>
        <strain evidence="6 7">DSM 21986</strain>
    </source>
</reference>
<dbReference type="GO" id="GO:0008483">
    <property type="term" value="F:transaminase activity"/>
    <property type="evidence" value="ECO:0007669"/>
    <property type="project" value="UniProtKB-KW"/>
</dbReference>
<evidence type="ECO:0000256" key="5">
    <source>
        <dbReference type="RuleBase" id="RU004516"/>
    </source>
</evidence>
<dbReference type="InterPro" id="IPR043131">
    <property type="entry name" value="BCAT-like_N"/>
</dbReference>
<evidence type="ECO:0000256" key="3">
    <source>
        <dbReference type="ARBA" id="ARBA00022898"/>
    </source>
</evidence>
<dbReference type="InterPro" id="IPR036038">
    <property type="entry name" value="Aminotransferase-like"/>
</dbReference>
<keyword evidence="3 5" id="KW-0663">Pyridoxal phosphate</keyword>
<dbReference type="EMBL" id="FQUS01000001">
    <property type="protein sequence ID" value="SHE45311.1"/>
    <property type="molecule type" value="Genomic_DNA"/>
</dbReference>
<dbReference type="OrthoDB" id="9805628at2"/>